<organism evidence="2 3">
    <name type="scientific">Phenylobacterium deserti</name>
    <dbReference type="NCBI Taxonomy" id="1914756"/>
    <lineage>
        <taxon>Bacteria</taxon>
        <taxon>Pseudomonadati</taxon>
        <taxon>Pseudomonadota</taxon>
        <taxon>Alphaproteobacteria</taxon>
        <taxon>Caulobacterales</taxon>
        <taxon>Caulobacteraceae</taxon>
        <taxon>Phenylobacterium</taxon>
    </lineage>
</organism>
<dbReference type="OrthoDB" id="7203647at2"/>
<keyword evidence="1" id="KW-0812">Transmembrane</keyword>
<protein>
    <recommendedName>
        <fullName evidence="4">Rod shape-determining protein MreD</fullName>
    </recommendedName>
</protein>
<feature type="transmembrane region" description="Helical" evidence="1">
    <location>
        <begin position="73"/>
        <end position="94"/>
    </location>
</feature>
<feature type="transmembrane region" description="Helical" evidence="1">
    <location>
        <begin position="43"/>
        <end position="67"/>
    </location>
</feature>
<gene>
    <name evidence="2" type="ORF">DJ018_14940</name>
</gene>
<keyword evidence="3" id="KW-1185">Reference proteome</keyword>
<comment type="caution">
    <text evidence="2">The sequence shown here is derived from an EMBL/GenBank/DDBJ whole genome shotgun (WGS) entry which is preliminary data.</text>
</comment>
<proteinExistence type="predicted"/>
<sequence>MSAARSLEPWRWLGIPLLQVLGATVLFGVPLRVFGLQLPEPLFAMPVVFAWAVIRPSVLAPMSVLLIGLFCDIFWGGRMGLWAMCFLLAYGMVLGGRNMMAGQSRVMLWAWYAIVTGAAMAAGYLFVMMHAKAAPSLVSVAWQFLATIILYPFAHRLIDMYEDADVRFR</sequence>
<keyword evidence="1" id="KW-1133">Transmembrane helix</keyword>
<feature type="transmembrane region" description="Helical" evidence="1">
    <location>
        <begin position="133"/>
        <end position="154"/>
    </location>
</feature>
<evidence type="ECO:0008006" key="4">
    <source>
        <dbReference type="Google" id="ProtNLM"/>
    </source>
</evidence>
<keyword evidence="1" id="KW-0472">Membrane</keyword>
<evidence type="ECO:0000256" key="1">
    <source>
        <dbReference type="SAM" id="Phobius"/>
    </source>
</evidence>
<feature type="transmembrane region" description="Helical" evidence="1">
    <location>
        <begin position="12"/>
        <end position="31"/>
    </location>
</feature>
<evidence type="ECO:0000313" key="3">
    <source>
        <dbReference type="Proteomes" id="UP000249725"/>
    </source>
</evidence>
<dbReference type="EMBL" id="QFYR01000004">
    <property type="protein sequence ID" value="RAK51244.1"/>
    <property type="molecule type" value="Genomic_DNA"/>
</dbReference>
<dbReference type="Proteomes" id="UP000249725">
    <property type="component" value="Unassembled WGS sequence"/>
</dbReference>
<feature type="transmembrane region" description="Helical" evidence="1">
    <location>
        <begin position="106"/>
        <end position="127"/>
    </location>
</feature>
<reference evidence="3" key="1">
    <citation type="submission" date="2018-05" db="EMBL/GenBank/DDBJ databases">
        <authorList>
            <person name="Li X."/>
        </authorList>
    </citation>
    <scope>NUCLEOTIDE SEQUENCE [LARGE SCALE GENOMIC DNA]</scope>
    <source>
        <strain evidence="3">YIM 73061</strain>
    </source>
</reference>
<name>A0A328ACX3_9CAUL</name>
<dbReference type="AlphaFoldDB" id="A0A328ACX3"/>
<dbReference type="RefSeq" id="WP_111515780.1">
    <property type="nucleotide sequence ID" value="NZ_QFYR01000004.1"/>
</dbReference>
<accession>A0A328ACX3</accession>
<evidence type="ECO:0000313" key="2">
    <source>
        <dbReference type="EMBL" id="RAK51244.1"/>
    </source>
</evidence>